<dbReference type="Proteomes" id="UP000053424">
    <property type="component" value="Unassembled WGS sequence"/>
</dbReference>
<protein>
    <submittedName>
        <fullName evidence="1">Uncharacterized protein</fullName>
    </submittedName>
</protein>
<sequence length="120" mass="13668">MGQDTSTASFIRPMLRFLDRIDAYPGRKITGRLVDMTFVEEGNWDRLCGHGYETSGTGQCVHSSSIVCFHTLWVFRNQFDNGARAGSRMPSPPLPITSSRLVLWFEISWTRADFLTQCMQ</sequence>
<name>A0A0C2Y2N8_HEBCY</name>
<reference evidence="2" key="2">
    <citation type="submission" date="2015-01" db="EMBL/GenBank/DDBJ databases">
        <title>Evolutionary Origins and Diversification of the Mycorrhizal Mutualists.</title>
        <authorList>
            <consortium name="DOE Joint Genome Institute"/>
            <consortium name="Mycorrhizal Genomics Consortium"/>
            <person name="Kohler A."/>
            <person name="Kuo A."/>
            <person name="Nagy L.G."/>
            <person name="Floudas D."/>
            <person name="Copeland A."/>
            <person name="Barry K.W."/>
            <person name="Cichocki N."/>
            <person name="Veneault-Fourrey C."/>
            <person name="LaButti K."/>
            <person name="Lindquist E.A."/>
            <person name="Lipzen A."/>
            <person name="Lundell T."/>
            <person name="Morin E."/>
            <person name="Murat C."/>
            <person name="Riley R."/>
            <person name="Ohm R."/>
            <person name="Sun H."/>
            <person name="Tunlid A."/>
            <person name="Henrissat B."/>
            <person name="Grigoriev I.V."/>
            <person name="Hibbett D.S."/>
            <person name="Martin F."/>
        </authorList>
    </citation>
    <scope>NUCLEOTIDE SEQUENCE [LARGE SCALE GENOMIC DNA]</scope>
    <source>
        <strain evidence="2">h7</strain>
    </source>
</reference>
<dbReference type="EMBL" id="KN831822">
    <property type="protein sequence ID" value="KIM35362.1"/>
    <property type="molecule type" value="Genomic_DNA"/>
</dbReference>
<dbReference type="HOGENOM" id="CLU_2049966_0_0_1"/>
<keyword evidence="2" id="KW-1185">Reference proteome</keyword>
<evidence type="ECO:0000313" key="2">
    <source>
        <dbReference type="Proteomes" id="UP000053424"/>
    </source>
</evidence>
<reference evidence="1 2" key="1">
    <citation type="submission" date="2014-04" db="EMBL/GenBank/DDBJ databases">
        <authorList>
            <consortium name="DOE Joint Genome Institute"/>
            <person name="Kuo A."/>
            <person name="Gay G."/>
            <person name="Dore J."/>
            <person name="Kohler A."/>
            <person name="Nagy L.G."/>
            <person name="Floudas D."/>
            <person name="Copeland A."/>
            <person name="Barry K.W."/>
            <person name="Cichocki N."/>
            <person name="Veneault-Fourrey C."/>
            <person name="LaButti K."/>
            <person name="Lindquist E.A."/>
            <person name="Lipzen A."/>
            <person name="Lundell T."/>
            <person name="Morin E."/>
            <person name="Murat C."/>
            <person name="Sun H."/>
            <person name="Tunlid A."/>
            <person name="Henrissat B."/>
            <person name="Grigoriev I.V."/>
            <person name="Hibbett D.S."/>
            <person name="Martin F."/>
            <person name="Nordberg H.P."/>
            <person name="Cantor M.N."/>
            <person name="Hua S.X."/>
        </authorList>
    </citation>
    <scope>NUCLEOTIDE SEQUENCE [LARGE SCALE GENOMIC DNA]</scope>
    <source>
        <strain evidence="2">h7</strain>
    </source>
</reference>
<evidence type="ECO:0000313" key="1">
    <source>
        <dbReference type="EMBL" id="KIM35362.1"/>
    </source>
</evidence>
<gene>
    <name evidence="1" type="ORF">M413DRAFT_449812</name>
</gene>
<dbReference type="AlphaFoldDB" id="A0A0C2Y2N8"/>
<accession>A0A0C2Y2N8</accession>
<proteinExistence type="predicted"/>
<organism evidence="1 2">
    <name type="scientific">Hebeloma cylindrosporum</name>
    <dbReference type="NCBI Taxonomy" id="76867"/>
    <lineage>
        <taxon>Eukaryota</taxon>
        <taxon>Fungi</taxon>
        <taxon>Dikarya</taxon>
        <taxon>Basidiomycota</taxon>
        <taxon>Agaricomycotina</taxon>
        <taxon>Agaricomycetes</taxon>
        <taxon>Agaricomycetidae</taxon>
        <taxon>Agaricales</taxon>
        <taxon>Agaricineae</taxon>
        <taxon>Hymenogastraceae</taxon>
        <taxon>Hebeloma</taxon>
    </lineage>
</organism>